<dbReference type="SUPFAM" id="SSF56219">
    <property type="entry name" value="DNase I-like"/>
    <property type="match status" value="1"/>
</dbReference>
<comment type="caution">
    <text evidence="2">The sequence shown here is derived from an EMBL/GenBank/DDBJ whole genome shotgun (WGS) entry which is preliminary data.</text>
</comment>
<protein>
    <submittedName>
        <fullName evidence="2">Cytochrome P450</fullName>
    </submittedName>
</protein>
<accession>A0ABQ4Y846</accession>
<dbReference type="Gene3D" id="3.60.10.10">
    <property type="entry name" value="Endonuclease/exonuclease/phosphatase"/>
    <property type="match status" value="1"/>
</dbReference>
<keyword evidence="3" id="KW-1185">Reference proteome</keyword>
<evidence type="ECO:0000313" key="3">
    <source>
        <dbReference type="Proteomes" id="UP001151760"/>
    </source>
</evidence>
<feature type="compositionally biased region" description="Basic and acidic residues" evidence="1">
    <location>
        <begin position="58"/>
        <end position="83"/>
    </location>
</feature>
<feature type="compositionally biased region" description="Polar residues" evidence="1">
    <location>
        <begin position="115"/>
        <end position="126"/>
    </location>
</feature>
<sequence>MIPWNTNTRTTKRLVWISIAGLPSQLWHSDNFTSIAEVYGEILIKEDCSPRQFNITHGKYDSSESDGDSLKSNEKSGESHDSSEENDNFDVGSKTLPPMSDKVSDSSRVGSVDSPQPSNSAESVEVNKTVNIGNQLGFGMTGKEADVSSIVLQIVQFLGLQETLLKKDLWNNSRFETLEKKILWATLHNIITVNDCLTITLGDFNEVRNALERSGSVFHHRGAINFNDFISSSGLSDLPLGGLRYTRMDKLGSKLSKLDRFLVSPHVLDKCPSAHAGFPITSVTLRETLNNLDLKVESSPLSIIDINLRANSVKELLEIDQKRPKTSAKKQDSNGLVLSSNGRLK</sequence>
<organism evidence="2 3">
    <name type="scientific">Tanacetum coccineum</name>
    <dbReference type="NCBI Taxonomy" id="301880"/>
    <lineage>
        <taxon>Eukaryota</taxon>
        <taxon>Viridiplantae</taxon>
        <taxon>Streptophyta</taxon>
        <taxon>Embryophyta</taxon>
        <taxon>Tracheophyta</taxon>
        <taxon>Spermatophyta</taxon>
        <taxon>Magnoliopsida</taxon>
        <taxon>eudicotyledons</taxon>
        <taxon>Gunneridae</taxon>
        <taxon>Pentapetalae</taxon>
        <taxon>asterids</taxon>
        <taxon>campanulids</taxon>
        <taxon>Asterales</taxon>
        <taxon>Asteraceae</taxon>
        <taxon>Asteroideae</taxon>
        <taxon>Anthemideae</taxon>
        <taxon>Anthemidinae</taxon>
        <taxon>Tanacetum</taxon>
    </lineage>
</organism>
<feature type="compositionally biased region" description="Polar residues" evidence="1">
    <location>
        <begin position="333"/>
        <end position="345"/>
    </location>
</feature>
<dbReference type="InterPro" id="IPR036691">
    <property type="entry name" value="Endo/exonu/phosph_ase_sf"/>
</dbReference>
<gene>
    <name evidence="2" type="ORF">Tco_0706699</name>
</gene>
<dbReference type="Proteomes" id="UP001151760">
    <property type="component" value="Unassembled WGS sequence"/>
</dbReference>
<reference evidence="2" key="1">
    <citation type="journal article" date="2022" name="Int. J. Mol. Sci.">
        <title>Draft Genome of Tanacetum Coccineum: Genomic Comparison of Closely Related Tanacetum-Family Plants.</title>
        <authorList>
            <person name="Yamashiro T."/>
            <person name="Shiraishi A."/>
            <person name="Nakayama K."/>
            <person name="Satake H."/>
        </authorList>
    </citation>
    <scope>NUCLEOTIDE SEQUENCE</scope>
</reference>
<reference evidence="2" key="2">
    <citation type="submission" date="2022-01" db="EMBL/GenBank/DDBJ databases">
        <authorList>
            <person name="Yamashiro T."/>
            <person name="Shiraishi A."/>
            <person name="Satake H."/>
            <person name="Nakayama K."/>
        </authorList>
    </citation>
    <scope>NUCLEOTIDE SEQUENCE</scope>
</reference>
<evidence type="ECO:0000256" key="1">
    <source>
        <dbReference type="SAM" id="MobiDB-lite"/>
    </source>
</evidence>
<feature type="region of interest" description="Disordered" evidence="1">
    <location>
        <begin position="55"/>
        <end position="126"/>
    </location>
</feature>
<proteinExistence type="predicted"/>
<evidence type="ECO:0000313" key="2">
    <source>
        <dbReference type="EMBL" id="GJS73858.1"/>
    </source>
</evidence>
<dbReference type="EMBL" id="BQNB010010187">
    <property type="protein sequence ID" value="GJS73858.1"/>
    <property type="molecule type" value="Genomic_DNA"/>
</dbReference>
<feature type="region of interest" description="Disordered" evidence="1">
    <location>
        <begin position="322"/>
        <end position="345"/>
    </location>
</feature>
<name>A0ABQ4Y846_9ASTR</name>